<proteinExistence type="predicted"/>
<comment type="caution">
    <text evidence="2">The sequence shown here is derived from an EMBL/GenBank/DDBJ whole genome shotgun (WGS) entry which is preliminary data.</text>
</comment>
<evidence type="ECO:0000256" key="1">
    <source>
        <dbReference type="SAM" id="MobiDB-lite"/>
    </source>
</evidence>
<feature type="region of interest" description="Disordered" evidence="1">
    <location>
        <begin position="215"/>
        <end position="272"/>
    </location>
</feature>
<gene>
    <name evidence="2" type="ORF">ACFPFM_11200</name>
</gene>
<evidence type="ECO:0000313" key="2">
    <source>
        <dbReference type="EMBL" id="MFC5054323.1"/>
    </source>
</evidence>
<evidence type="ECO:0000313" key="3">
    <source>
        <dbReference type="Proteomes" id="UP001595833"/>
    </source>
</evidence>
<organism evidence="2 3">
    <name type="scientific">Saccharothrix xinjiangensis</name>
    <dbReference type="NCBI Taxonomy" id="204798"/>
    <lineage>
        <taxon>Bacteria</taxon>
        <taxon>Bacillati</taxon>
        <taxon>Actinomycetota</taxon>
        <taxon>Actinomycetes</taxon>
        <taxon>Pseudonocardiales</taxon>
        <taxon>Pseudonocardiaceae</taxon>
        <taxon>Saccharothrix</taxon>
    </lineage>
</organism>
<keyword evidence="3" id="KW-1185">Reference proteome</keyword>
<reference evidence="3" key="1">
    <citation type="journal article" date="2019" name="Int. J. Syst. Evol. Microbiol.">
        <title>The Global Catalogue of Microorganisms (GCM) 10K type strain sequencing project: providing services to taxonomists for standard genome sequencing and annotation.</title>
        <authorList>
            <consortium name="The Broad Institute Genomics Platform"/>
            <consortium name="The Broad Institute Genome Sequencing Center for Infectious Disease"/>
            <person name="Wu L."/>
            <person name="Ma J."/>
        </authorList>
    </citation>
    <scope>NUCLEOTIDE SEQUENCE [LARGE SCALE GENOMIC DNA]</scope>
    <source>
        <strain evidence="3">KCTC 12848</strain>
    </source>
</reference>
<dbReference type="RefSeq" id="WP_344041622.1">
    <property type="nucleotide sequence ID" value="NZ_BAAAKE010000029.1"/>
</dbReference>
<sequence>MTQVVFTASQPWALVPEAPKVDRRTARQERDLYAEHFRYRRVARLPVDCPPWVMGQELGWLVRSPITFSPGPVLDSELAVPDGEQAADVARKVGTAELWRRDGAVIAIRGAAWIREFDFRGRQGWEGMFLPNGAGTVEWRLGWEARIPERYLMLVLGAGHPGLDVPLGVLPAKVVNAMGERGGFSLAIHPTAPTTVQRGDPVARLVLLHPDSLQARSHTQAADDPSHDNGSDDNGSEDGDSQDAAIRTPAPTARESDTPTPPTPEGIAAPAS</sequence>
<dbReference type="EMBL" id="JBHSJB010000010">
    <property type="protein sequence ID" value="MFC5054323.1"/>
    <property type="molecule type" value="Genomic_DNA"/>
</dbReference>
<dbReference type="Proteomes" id="UP001595833">
    <property type="component" value="Unassembled WGS sequence"/>
</dbReference>
<protein>
    <submittedName>
        <fullName evidence="2">Uncharacterized protein</fullName>
    </submittedName>
</protein>
<accession>A0ABV9XVD1</accession>
<name>A0ABV9XVD1_9PSEU</name>